<evidence type="ECO:0000256" key="1">
    <source>
        <dbReference type="SAM" id="Coils"/>
    </source>
</evidence>
<dbReference type="InterPro" id="IPR056125">
    <property type="entry name" value="DUF7708"/>
</dbReference>
<comment type="caution">
    <text evidence="4">The sequence shown here is derived from an EMBL/GenBank/DDBJ whole genome shotgun (WGS) entry which is preliminary data.</text>
</comment>
<accession>A0A9P9J3E9</accession>
<feature type="compositionally biased region" description="Low complexity" evidence="2">
    <location>
        <begin position="389"/>
        <end position="398"/>
    </location>
</feature>
<name>A0A9P9J3E9_9HYPO</name>
<feature type="domain" description="DUF7708" evidence="3">
    <location>
        <begin position="144"/>
        <end position="272"/>
    </location>
</feature>
<dbReference type="Proteomes" id="UP000717696">
    <property type="component" value="Unassembled WGS sequence"/>
</dbReference>
<reference evidence="4" key="1">
    <citation type="journal article" date="2021" name="Nat. Commun.">
        <title>Genetic determinants of endophytism in the Arabidopsis root mycobiome.</title>
        <authorList>
            <person name="Mesny F."/>
            <person name="Miyauchi S."/>
            <person name="Thiergart T."/>
            <person name="Pickel B."/>
            <person name="Atanasova L."/>
            <person name="Karlsson M."/>
            <person name="Huettel B."/>
            <person name="Barry K.W."/>
            <person name="Haridas S."/>
            <person name="Chen C."/>
            <person name="Bauer D."/>
            <person name="Andreopoulos W."/>
            <person name="Pangilinan J."/>
            <person name="LaButti K."/>
            <person name="Riley R."/>
            <person name="Lipzen A."/>
            <person name="Clum A."/>
            <person name="Drula E."/>
            <person name="Henrissat B."/>
            <person name="Kohler A."/>
            <person name="Grigoriev I.V."/>
            <person name="Martin F.M."/>
            <person name="Hacquard S."/>
        </authorList>
    </citation>
    <scope>NUCLEOTIDE SEQUENCE</scope>
    <source>
        <strain evidence="4">MPI-CAGE-AT-0021</strain>
    </source>
</reference>
<evidence type="ECO:0000256" key="2">
    <source>
        <dbReference type="SAM" id="MobiDB-lite"/>
    </source>
</evidence>
<evidence type="ECO:0000259" key="3">
    <source>
        <dbReference type="Pfam" id="PF24809"/>
    </source>
</evidence>
<sequence>MMPQQQERIMQFAPFIDPEPGALVQRYSWDIESISRTEPDSEEFSQLRADLIGDRERKAAERQEEIRRIEAHLFAARPGDEESLLKTQQQLFDSMKEFQKLVPGQCAATTTFTSWADVERVVQDVQTQWDIRTKETHLGKAKNCLRKMCNGLNNHSATLKMLPSESVYTSLIAGSVAMIIKASANHINITEAFAQGIVIINDAVSMVQKSQVYDTPALKQLAMRLYSHVLTYLTKFMAWYTHRSRTRFLKSFNENIQQNFQADLDRVKEVAELLCRHIQLHMSADGRISKLMLEETSGNVKHLLRLQEAGRIQARIQNEATANLVENMVHSQFQKSREELREDMRSLANTLHEMLRQEISATGMTNLLVHQVALSRAPSPGALELQGRSGSDSSVSSSRTGDYVTTIDSSPQKGAVIQFESRQFEEFFDWDQVHLSDESSQPILADPTFVTRLKSFTETMESRIMYAHSRYQGVESKSLIDAVGRRGSPK</sequence>
<feature type="region of interest" description="Disordered" evidence="2">
    <location>
        <begin position="380"/>
        <end position="407"/>
    </location>
</feature>
<dbReference type="Pfam" id="PF24809">
    <property type="entry name" value="DUF7708"/>
    <property type="match status" value="1"/>
</dbReference>
<keyword evidence="1" id="KW-0175">Coiled coil</keyword>
<proteinExistence type="predicted"/>
<dbReference type="EMBL" id="JAGMUU010000014">
    <property type="protein sequence ID" value="KAH7139864.1"/>
    <property type="molecule type" value="Genomic_DNA"/>
</dbReference>
<dbReference type="OrthoDB" id="4840035at2759"/>
<evidence type="ECO:0000313" key="5">
    <source>
        <dbReference type="Proteomes" id="UP000717696"/>
    </source>
</evidence>
<organism evidence="4 5">
    <name type="scientific">Dactylonectria estremocensis</name>
    <dbReference type="NCBI Taxonomy" id="1079267"/>
    <lineage>
        <taxon>Eukaryota</taxon>
        <taxon>Fungi</taxon>
        <taxon>Dikarya</taxon>
        <taxon>Ascomycota</taxon>
        <taxon>Pezizomycotina</taxon>
        <taxon>Sordariomycetes</taxon>
        <taxon>Hypocreomycetidae</taxon>
        <taxon>Hypocreales</taxon>
        <taxon>Nectriaceae</taxon>
        <taxon>Dactylonectria</taxon>
    </lineage>
</organism>
<evidence type="ECO:0000313" key="4">
    <source>
        <dbReference type="EMBL" id="KAH7139864.1"/>
    </source>
</evidence>
<protein>
    <recommendedName>
        <fullName evidence="3">DUF7708 domain-containing protein</fullName>
    </recommendedName>
</protein>
<gene>
    <name evidence="4" type="ORF">B0J13DRAFT_677009</name>
</gene>
<feature type="coiled-coil region" evidence="1">
    <location>
        <begin position="330"/>
        <end position="357"/>
    </location>
</feature>
<dbReference type="AlphaFoldDB" id="A0A9P9J3E9"/>
<keyword evidence="5" id="KW-1185">Reference proteome</keyword>